<dbReference type="Gene3D" id="3.40.50.300">
    <property type="entry name" value="P-loop containing nucleotide triphosphate hydrolases"/>
    <property type="match status" value="2"/>
</dbReference>
<feature type="domain" description="Sulfotransferase" evidence="3">
    <location>
        <begin position="179"/>
        <end position="351"/>
    </location>
</feature>
<accession>A0ABQ9FVV2</accession>
<evidence type="ECO:0000259" key="3">
    <source>
        <dbReference type="Pfam" id="PF00685"/>
    </source>
</evidence>
<feature type="domain" description="Sulfotransferase" evidence="3">
    <location>
        <begin position="12"/>
        <end position="150"/>
    </location>
</feature>
<comment type="similarity">
    <text evidence="1">Belongs to the sulfotransferase 1 family.</text>
</comment>
<dbReference type="Pfam" id="PF00685">
    <property type="entry name" value="Sulfotransfer_1"/>
    <property type="match status" value="2"/>
</dbReference>
<proteinExistence type="inferred from homology"/>
<gene>
    <name evidence="4" type="ORF">KUTeg_001061</name>
</gene>
<evidence type="ECO:0000313" key="4">
    <source>
        <dbReference type="EMBL" id="KAJ8321379.1"/>
    </source>
</evidence>
<dbReference type="Proteomes" id="UP001217089">
    <property type="component" value="Unassembled WGS sequence"/>
</dbReference>
<evidence type="ECO:0000313" key="5">
    <source>
        <dbReference type="Proteomes" id="UP001217089"/>
    </source>
</evidence>
<keyword evidence="5" id="KW-1185">Reference proteome</keyword>
<evidence type="ECO:0000256" key="2">
    <source>
        <dbReference type="ARBA" id="ARBA00022679"/>
    </source>
</evidence>
<name>A0ABQ9FVV2_TEGGR</name>
<reference evidence="4 5" key="1">
    <citation type="submission" date="2022-12" db="EMBL/GenBank/DDBJ databases">
        <title>Chromosome-level genome of Tegillarca granosa.</title>
        <authorList>
            <person name="Kim J."/>
        </authorList>
    </citation>
    <scope>NUCLEOTIDE SEQUENCE [LARGE SCALE GENOMIC DNA]</scope>
    <source>
        <strain evidence="4">Teg-2019</strain>
        <tissue evidence="4">Adductor muscle</tissue>
    </source>
</reference>
<comment type="caution">
    <text evidence="4">The sequence shown here is derived from an EMBL/GenBank/DDBJ whole genome shotgun (WGS) entry which is preliminary data.</text>
</comment>
<dbReference type="InterPro" id="IPR027417">
    <property type="entry name" value="P-loop_NTPase"/>
</dbReference>
<dbReference type="PANTHER" id="PTHR11783">
    <property type="entry name" value="SULFOTRANSFERASE SULT"/>
    <property type="match status" value="1"/>
</dbReference>
<evidence type="ECO:0000256" key="1">
    <source>
        <dbReference type="ARBA" id="ARBA00005771"/>
    </source>
</evidence>
<organism evidence="4 5">
    <name type="scientific">Tegillarca granosa</name>
    <name type="common">Malaysian cockle</name>
    <name type="synonym">Anadara granosa</name>
    <dbReference type="NCBI Taxonomy" id="220873"/>
    <lineage>
        <taxon>Eukaryota</taxon>
        <taxon>Metazoa</taxon>
        <taxon>Spiralia</taxon>
        <taxon>Lophotrochozoa</taxon>
        <taxon>Mollusca</taxon>
        <taxon>Bivalvia</taxon>
        <taxon>Autobranchia</taxon>
        <taxon>Pteriomorphia</taxon>
        <taxon>Arcoida</taxon>
        <taxon>Arcoidea</taxon>
        <taxon>Arcidae</taxon>
        <taxon>Tegillarca</taxon>
    </lineage>
</organism>
<sequence>MMLELMEESIFDDKPSPRVLNTHIYYSQLPEDFKRRNCKIILCLRNPKDVMVSSYDLHSKLKLYNMSMKWENYFSMFLEGQIDYGSWFDYVLGWEKVTKENPDAPIHIVYYEDMHNEGDEQLYKDINTLCQFDKMKEEKGQWITENWVDNKPSWYRNGNTAERIQGMKQELMLEIMEERLFDDKPSPRVLNTHIYYSQLPEDFKRRNCKIILCLRNPKDVMVSLFNFHSKLKFFKMTIKWDNYMKMFLEGQIDYGSWFDYVLGWEKDGVKEIQKLAKFLGKEGDDQLYKDINTLCQFDRMKVEKDKGLAEKWVDNKPGWYRKGIVGDWKNWFTVAQNEYFNKIYEEKMAESKLKIQFEI</sequence>
<protein>
    <recommendedName>
        <fullName evidence="3">Sulfotransferase domain-containing protein</fullName>
    </recommendedName>
</protein>
<dbReference type="SUPFAM" id="SSF52540">
    <property type="entry name" value="P-loop containing nucleoside triphosphate hydrolases"/>
    <property type="match status" value="2"/>
</dbReference>
<dbReference type="InterPro" id="IPR000863">
    <property type="entry name" value="Sulfotransferase_dom"/>
</dbReference>
<keyword evidence="2" id="KW-0808">Transferase</keyword>
<dbReference type="EMBL" id="JARBDR010000095">
    <property type="protein sequence ID" value="KAJ8321379.1"/>
    <property type="molecule type" value="Genomic_DNA"/>
</dbReference>